<dbReference type="Proteomes" id="UP000824596">
    <property type="component" value="Unassembled WGS sequence"/>
</dbReference>
<accession>A0A9P8N4A9</accession>
<keyword evidence="2" id="KW-1185">Reference proteome</keyword>
<protein>
    <submittedName>
        <fullName evidence="1">Uncharacterized protein</fullName>
    </submittedName>
</protein>
<evidence type="ECO:0000313" key="2">
    <source>
        <dbReference type="Proteomes" id="UP000824596"/>
    </source>
</evidence>
<proteinExistence type="predicted"/>
<gene>
    <name evidence="1" type="ORF">HRG_02069</name>
</gene>
<organism evidence="1 2">
    <name type="scientific">Hirsutella rhossiliensis</name>
    <dbReference type="NCBI Taxonomy" id="111463"/>
    <lineage>
        <taxon>Eukaryota</taxon>
        <taxon>Fungi</taxon>
        <taxon>Dikarya</taxon>
        <taxon>Ascomycota</taxon>
        <taxon>Pezizomycotina</taxon>
        <taxon>Sordariomycetes</taxon>
        <taxon>Hypocreomycetidae</taxon>
        <taxon>Hypocreales</taxon>
        <taxon>Ophiocordycipitaceae</taxon>
        <taxon>Hirsutella</taxon>
    </lineage>
</organism>
<comment type="caution">
    <text evidence="1">The sequence shown here is derived from an EMBL/GenBank/DDBJ whole genome shotgun (WGS) entry which is preliminary data.</text>
</comment>
<dbReference type="AlphaFoldDB" id="A0A9P8N4A9"/>
<name>A0A9P8N4A9_9HYPO</name>
<dbReference type="RefSeq" id="XP_044724173.1">
    <property type="nucleotide sequence ID" value="XM_044860540.1"/>
</dbReference>
<sequence>MPGQQQSLWYQLFALKHSLWRARVDTESLRACEQYINTDDAQRVFMVTRMKRRIQAGFLAFQGYPNLFLGQLDGLDDADQVLEQLAALEAVVGILSPEKIIEVLRVPEDRGRSTPLDSAEQRSDQSVDSALWEEIRRQRAAINNLQRQLSELICITRDNGGKPDKLLESGNKVHPGL</sequence>
<dbReference type="EMBL" id="JAIZPD010000002">
    <property type="protein sequence ID" value="KAH0966660.1"/>
    <property type="molecule type" value="Genomic_DNA"/>
</dbReference>
<reference evidence="1" key="1">
    <citation type="submission" date="2021-09" db="EMBL/GenBank/DDBJ databases">
        <title>A high-quality genome of the endoparasitic fungus Hirsutella rhossiliensis with a comparison of Hirsutella genomes reveals transposable elements contributing to genome size variation.</title>
        <authorList>
            <person name="Lin R."/>
            <person name="Jiao Y."/>
            <person name="Sun X."/>
            <person name="Ling J."/>
            <person name="Xie B."/>
            <person name="Cheng X."/>
        </authorList>
    </citation>
    <scope>NUCLEOTIDE SEQUENCE</scope>
    <source>
        <strain evidence="1">HR02</strain>
    </source>
</reference>
<dbReference type="GeneID" id="68351198"/>
<evidence type="ECO:0000313" key="1">
    <source>
        <dbReference type="EMBL" id="KAH0966660.1"/>
    </source>
</evidence>